<dbReference type="AlphaFoldDB" id="A0A0F9F2S1"/>
<sequence length="38" mass="4100">DAVDVISASGDLTFTTSDILIPIVFNSNTYYIVCTDNT</sequence>
<organism evidence="1">
    <name type="scientific">marine sediment metagenome</name>
    <dbReference type="NCBI Taxonomy" id="412755"/>
    <lineage>
        <taxon>unclassified sequences</taxon>
        <taxon>metagenomes</taxon>
        <taxon>ecological metagenomes</taxon>
    </lineage>
</organism>
<dbReference type="EMBL" id="LAZR01032210">
    <property type="protein sequence ID" value="KKL51545.1"/>
    <property type="molecule type" value="Genomic_DNA"/>
</dbReference>
<gene>
    <name evidence="1" type="ORF">LCGC14_2294390</name>
</gene>
<protein>
    <submittedName>
        <fullName evidence="1">Uncharacterized protein</fullName>
    </submittedName>
</protein>
<reference evidence="1" key="1">
    <citation type="journal article" date="2015" name="Nature">
        <title>Complex archaea that bridge the gap between prokaryotes and eukaryotes.</title>
        <authorList>
            <person name="Spang A."/>
            <person name="Saw J.H."/>
            <person name="Jorgensen S.L."/>
            <person name="Zaremba-Niedzwiedzka K."/>
            <person name="Martijn J."/>
            <person name="Lind A.E."/>
            <person name="van Eijk R."/>
            <person name="Schleper C."/>
            <person name="Guy L."/>
            <person name="Ettema T.J."/>
        </authorList>
    </citation>
    <scope>NUCLEOTIDE SEQUENCE</scope>
</reference>
<evidence type="ECO:0000313" key="1">
    <source>
        <dbReference type="EMBL" id="KKL51545.1"/>
    </source>
</evidence>
<proteinExistence type="predicted"/>
<name>A0A0F9F2S1_9ZZZZ</name>
<accession>A0A0F9F2S1</accession>
<feature type="non-terminal residue" evidence="1">
    <location>
        <position position="1"/>
    </location>
</feature>
<comment type="caution">
    <text evidence="1">The sequence shown here is derived from an EMBL/GenBank/DDBJ whole genome shotgun (WGS) entry which is preliminary data.</text>
</comment>